<dbReference type="Gene3D" id="1.10.10.10">
    <property type="entry name" value="Winged helix-like DNA-binding domain superfamily/Winged helix DNA-binding domain"/>
    <property type="match status" value="2"/>
</dbReference>
<dbReference type="InterPro" id="IPR051797">
    <property type="entry name" value="TrmB-like"/>
</dbReference>
<dbReference type="InterPro" id="IPR036388">
    <property type="entry name" value="WH-like_DNA-bd_sf"/>
</dbReference>
<dbReference type="InterPro" id="IPR016032">
    <property type="entry name" value="Sig_transdc_resp-reg_C-effctor"/>
</dbReference>
<evidence type="ECO:0000259" key="1">
    <source>
        <dbReference type="SMART" id="SM00421"/>
    </source>
</evidence>
<comment type="caution">
    <text evidence="2">The sequence shown here is derived from an EMBL/GenBank/DDBJ whole genome shotgun (WGS) entry which is preliminary data.</text>
</comment>
<gene>
    <name evidence="2" type="ORF">C8D88_10387</name>
</gene>
<dbReference type="Proteomes" id="UP000246005">
    <property type="component" value="Unassembled WGS sequence"/>
</dbReference>
<protein>
    <submittedName>
        <fullName evidence="2">Homeodomain-like domain-containing protein</fullName>
    </submittedName>
</protein>
<keyword evidence="2" id="KW-0238">DNA-binding</keyword>
<dbReference type="GO" id="GO:0006355">
    <property type="term" value="P:regulation of DNA-templated transcription"/>
    <property type="evidence" value="ECO:0007669"/>
    <property type="project" value="InterPro"/>
</dbReference>
<dbReference type="AlphaFoldDB" id="A0A316I350"/>
<dbReference type="SMART" id="SM00421">
    <property type="entry name" value="HTH_LUXR"/>
    <property type="match status" value="1"/>
</dbReference>
<dbReference type="SUPFAM" id="SSF46894">
    <property type="entry name" value="C-terminal effector domain of the bipartite response regulators"/>
    <property type="match status" value="1"/>
</dbReference>
<evidence type="ECO:0000313" key="3">
    <source>
        <dbReference type="Proteomes" id="UP000246005"/>
    </source>
</evidence>
<proteinExistence type="predicted"/>
<dbReference type="PANTHER" id="PTHR34293:SF1">
    <property type="entry name" value="HTH-TYPE TRANSCRIPTIONAL REGULATOR TRMBL2"/>
    <property type="match status" value="1"/>
</dbReference>
<dbReference type="Pfam" id="PF01978">
    <property type="entry name" value="TrmB"/>
    <property type="match status" value="1"/>
</dbReference>
<dbReference type="InterPro" id="IPR000792">
    <property type="entry name" value="Tscrpt_reg_LuxR_C"/>
</dbReference>
<dbReference type="Pfam" id="PF13384">
    <property type="entry name" value="HTH_23"/>
    <property type="match status" value="1"/>
</dbReference>
<dbReference type="PANTHER" id="PTHR34293">
    <property type="entry name" value="HTH-TYPE TRANSCRIPTIONAL REGULATOR TRMBL2"/>
    <property type="match status" value="1"/>
</dbReference>
<name>A0A316I350_9PSEU</name>
<dbReference type="EMBL" id="QGHB01000003">
    <property type="protein sequence ID" value="PWK87891.1"/>
    <property type="molecule type" value="Genomic_DNA"/>
</dbReference>
<organism evidence="2 3">
    <name type="scientific">Lentzea atacamensis</name>
    <dbReference type="NCBI Taxonomy" id="531938"/>
    <lineage>
        <taxon>Bacteria</taxon>
        <taxon>Bacillati</taxon>
        <taxon>Actinomycetota</taxon>
        <taxon>Actinomycetes</taxon>
        <taxon>Pseudonocardiales</taxon>
        <taxon>Pseudonocardiaceae</taxon>
        <taxon>Lentzea</taxon>
    </lineage>
</organism>
<dbReference type="SUPFAM" id="SSF46785">
    <property type="entry name" value="Winged helix' DNA-binding domain"/>
    <property type="match status" value="1"/>
</dbReference>
<dbReference type="InterPro" id="IPR002831">
    <property type="entry name" value="Tscrpt_reg_TrmB_N"/>
</dbReference>
<feature type="domain" description="HTH luxR-type" evidence="1">
    <location>
        <begin position="281"/>
        <end position="338"/>
    </location>
</feature>
<sequence>MRRCVNLFNRCLHLFPAPRQRLPEVGILACVLGLRPVELTVYETLVDSYQLGVTELCHATELAERAVRAALRSLTELGFVHQVNGLHTAVAPDVALAMYFLRREDDLRRDRLLAGELQVRYERAAGVRAPADLVEVVHGPEAISRRVDQVMRTARHEVRFVDKPPYATPPTALHPVEEELLNRGVRFRGIYERRALELHDLRADLEMGLSLGEEARVVAVAPTKMILADGHLGLIPLHSTETTLESAVIVHRSALLDSLGALFARLWEDAVPLSLPGQPSSNEMSIADARLLALLATGLPDRSIAKQLGLSYRTFQRRLHRLMDELGAQTRFQAGLRAAARGASSLLPPRQPPE</sequence>
<dbReference type="InterPro" id="IPR036390">
    <property type="entry name" value="WH_DNA-bd_sf"/>
</dbReference>
<dbReference type="GO" id="GO:0003677">
    <property type="term" value="F:DNA binding"/>
    <property type="evidence" value="ECO:0007669"/>
    <property type="project" value="UniProtKB-KW"/>
</dbReference>
<evidence type="ECO:0000313" key="2">
    <source>
        <dbReference type="EMBL" id="PWK87891.1"/>
    </source>
</evidence>
<keyword evidence="2" id="KW-0371">Homeobox</keyword>
<reference evidence="2 3" key="1">
    <citation type="submission" date="2018-05" db="EMBL/GenBank/DDBJ databases">
        <title>Genomic Encyclopedia of Type Strains, Phase IV (KMG-IV): sequencing the most valuable type-strain genomes for metagenomic binning, comparative biology and taxonomic classification.</title>
        <authorList>
            <person name="Goeker M."/>
        </authorList>
    </citation>
    <scope>NUCLEOTIDE SEQUENCE [LARGE SCALE GENOMIC DNA]</scope>
    <source>
        <strain evidence="2 3">DSM 45480</strain>
    </source>
</reference>
<accession>A0A316I350</accession>